<dbReference type="PANTHER" id="PTHR42872:SF3">
    <property type="entry name" value="PROTEIN-GLUTAMATE METHYLESTERASE_PROTEIN-GLUTAMINE GLUTAMINASE 1"/>
    <property type="match status" value="1"/>
</dbReference>
<dbReference type="InterPro" id="IPR008248">
    <property type="entry name" value="CheB-like"/>
</dbReference>
<feature type="modified residue" description="4-aspartylphosphate" evidence="5 7">
    <location>
        <position position="72"/>
    </location>
</feature>
<protein>
    <recommendedName>
        <fullName evidence="5">Protein-glutamate methylesterase/protein-glutamine glutaminase</fullName>
        <ecNumber evidence="5">3.1.1.61</ecNumber>
        <ecNumber evidence="5">3.5.1.44</ecNumber>
    </recommendedName>
</protein>
<evidence type="ECO:0000259" key="9">
    <source>
        <dbReference type="PROSITE" id="PS50122"/>
    </source>
</evidence>
<dbReference type="SMART" id="SM00448">
    <property type="entry name" value="REC"/>
    <property type="match status" value="1"/>
</dbReference>
<dbReference type="EC" id="3.1.1.61" evidence="5"/>
<dbReference type="EC" id="3.5.1.44" evidence="5"/>
<accession>A0ABU5DUE2</accession>
<dbReference type="InterPro" id="IPR011006">
    <property type="entry name" value="CheY-like_superfamily"/>
</dbReference>
<dbReference type="Pfam" id="PF01339">
    <property type="entry name" value="CheB_methylest"/>
    <property type="match status" value="1"/>
</dbReference>
<dbReference type="SUPFAM" id="SSF52172">
    <property type="entry name" value="CheY-like"/>
    <property type="match status" value="1"/>
</dbReference>
<keyword evidence="5 7" id="KW-0597">Phosphoprotein</keyword>
<feature type="domain" description="Response regulatory" evidence="8">
    <location>
        <begin position="19"/>
        <end position="139"/>
    </location>
</feature>
<feature type="active site" evidence="5 6">
    <location>
        <position position="326"/>
    </location>
</feature>
<dbReference type="Gene3D" id="3.40.50.2300">
    <property type="match status" value="1"/>
</dbReference>
<dbReference type="NCBIfam" id="NF001965">
    <property type="entry name" value="PRK00742.1"/>
    <property type="match status" value="1"/>
</dbReference>
<dbReference type="PROSITE" id="PS50122">
    <property type="entry name" value="CHEB"/>
    <property type="match status" value="1"/>
</dbReference>
<dbReference type="HAMAP" id="MF_00099">
    <property type="entry name" value="CheB_chemtxs"/>
    <property type="match status" value="1"/>
</dbReference>
<keyword evidence="11" id="KW-1185">Reference proteome</keyword>
<comment type="catalytic activity">
    <reaction evidence="5">
        <text>L-glutaminyl-[protein] + H2O = L-glutamyl-[protein] + NH4(+)</text>
        <dbReference type="Rhea" id="RHEA:16441"/>
        <dbReference type="Rhea" id="RHEA-COMP:10207"/>
        <dbReference type="Rhea" id="RHEA-COMP:10208"/>
        <dbReference type="ChEBI" id="CHEBI:15377"/>
        <dbReference type="ChEBI" id="CHEBI:28938"/>
        <dbReference type="ChEBI" id="CHEBI:29973"/>
        <dbReference type="ChEBI" id="CHEBI:30011"/>
        <dbReference type="EC" id="3.5.1.44"/>
    </reaction>
</comment>
<keyword evidence="2 5" id="KW-0145">Chemotaxis</keyword>
<dbReference type="InterPro" id="IPR035909">
    <property type="entry name" value="CheB_C"/>
</dbReference>
<comment type="PTM">
    <text evidence="5">Phosphorylated by CheA. Phosphorylation of the N-terminal regulatory domain activates the methylesterase activity.</text>
</comment>
<feature type="active site" evidence="5 6">
    <location>
        <position position="230"/>
    </location>
</feature>
<evidence type="ECO:0000256" key="1">
    <source>
        <dbReference type="ARBA" id="ARBA00022490"/>
    </source>
</evidence>
<dbReference type="Gene3D" id="3.40.50.180">
    <property type="entry name" value="Methylesterase CheB, C-terminal domain"/>
    <property type="match status" value="1"/>
</dbReference>
<evidence type="ECO:0000256" key="4">
    <source>
        <dbReference type="ARBA" id="ARBA00048267"/>
    </source>
</evidence>
<evidence type="ECO:0000256" key="3">
    <source>
        <dbReference type="ARBA" id="ARBA00022801"/>
    </source>
</evidence>
<comment type="caution">
    <text evidence="10">The sequence shown here is derived from an EMBL/GenBank/DDBJ whole genome shotgun (WGS) entry which is preliminary data.</text>
</comment>
<evidence type="ECO:0000259" key="8">
    <source>
        <dbReference type="PROSITE" id="PS50110"/>
    </source>
</evidence>
<dbReference type="EMBL" id="JAXCLX010000001">
    <property type="protein sequence ID" value="MDY0870575.1"/>
    <property type="molecule type" value="Genomic_DNA"/>
</dbReference>
<comment type="subcellular location">
    <subcellularLocation>
        <location evidence="5">Cytoplasm</location>
    </subcellularLocation>
</comment>
<dbReference type="CDD" id="cd17541">
    <property type="entry name" value="REC_CheB-like"/>
    <property type="match status" value="1"/>
</dbReference>
<proteinExistence type="inferred from homology"/>
<evidence type="ECO:0000256" key="6">
    <source>
        <dbReference type="PROSITE-ProRule" id="PRU00050"/>
    </source>
</evidence>
<evidence type="ECO:0000313" key="10">
    <source>
        <dbReference type="EMBL" id="MDY0870575.1"/>
    </source>
</evidence>
<comment type="similarity">
    <text evidence="5">Belongs to the CheB family.</text>
</comment>
<organism evidence="10 11">
    <name type="scientific">Dongia rigui</name>
    <dbReference type="NCBI Taxonomy" id="940149"/>
    <lineage>
        <taxon>Bacteria</taxon>
        <taxon>Pseudomonadati</taxon>
        <taxon>Pseudomonadota</taxon>
        <taxon>Alphaproteobacteria</taxon>
        <taxon>Rhodospirillales</taxon>
        <taxon>Dongiaceae</taxon>
        <taxon>Dongia</taxon>
    </lineage>
</organism>
<reference evidence="10 11" key="1">
    <citation type="journal article" date="2013" name="Antonie Van Leeuwenhoek">
        <title>Dongia rigui sp. nov., isolated from freshwater of a large wetland in Korea.</title>
        <authorList>
            <person name="Baik K.S."/>
            <person name="Hwang Y.M."/>
            <person name="Choi J.S."/>
            <person name="Kwon J."/>
            <person name="Seong C.N."/>
        </authorList>
    </citation>
    <scope>NUCLEOTIDE SEQUENCE [LARGE SCALE GENOMIC DNA]</scope>
    <source>
        <strain evidence="10 11">04SU4-P</strain>
    </source>
</reference>
<keyword evidence="1 5" id="KW-0963">Cytoplasm</keyword>
<dbReference type="PIRSF" id="PIRSF000876">
    <property type="entry name" value="RR_chemtxs_CheB"/>
    <property type="match status" value="1"/>
</dbReference>
<dbReference type="RefSeq" id="WP_320498850.1">
    <property type="nucleotide sequence ID" value="NZ_JAXCLX010000001.1"/>
</dbReference>
<gene>
    <name evidence="5" type="primary">cheB</name>
    <name evidence="10" type="ORF">SMD31_01515</name>
</gene>
<evidence type="ECO:0000313" key="11">
    <source>
        <dbReference type="Proteomes" id="UP001271769"/>
    </source>
</evidence>
<evidence type="ECO:0000256" key="5">
    <source>
        <dbReference type="HAMAP-Rule" id="MF_00099"/>
    </source>
</evidence>
<comment type="domain">
    <text evidence="5">Contains a C-terminal catalytic domain, and an N-terminal region which modulates catalytic activity.</text>
</comment>
<sequence>MTPFKAAAAGAGGKAGPYRVMVVDDSAVIRGLLTRALESDPAIKVVTTVGNGQLAIDALARPDNDIEVIVLDIEMPVMDGLTALPRLLQTKPGVAVIMASTLTLKGASVSMKAMSLGASDYVPKPTTTGAISAATDFKADLVEKVKSWAQAGRRKRGIAAPSPTGEPGAAAPTALKRLYGSQPVKLRDMPPLLKPDCLAIGSSTGGPQALFKVFQAVGKITHLPVFVTQHMPATFTTILAEHLGQAAGMPSAEAKDGEPVVAGRIYVAPGDYHMVVEGTAVQRVVRLNKNPPENFCRPAVDPMLRSIAKVYGAKTLFVMLTGMGQDGLKGAQELTNAGGTVIAQDEPSSVVWGMPGAVATAGLCSAVLPLADIGPFVKKTIFRSGT</sequence>
<dbReference type="SUPFAM" id="SSF52738">
    <property type="entry name" value="Methylesterase CheB, C-terminal domain"/>
    <property type="match status" value="1"/>
</dbReference>
<dbReference type="Pfam" id="PF00072">
    <property type="entry name" value="Response_reg"/>
    <property type="match status" value="1"/>
</dbReference>
<dbReference type="GO" id="GO:0008984">
    <property type="term" value="F:protein-glutamate methylesterase activity"/>
    <property type="evidence" value="ECO:0007669"/>
    <property type="project" value="UniProtKB-EC"/>
</dbReference>
<name>A0ABU5DUE2_9PROT</name>
<evidence type="ECO:0000256" key="7">
    <source>
        <dbReference type="PROSITE-ProRule" id="PRU00169"/>
    </source>
</evidence>
<comment type="function">
    <text evidence="5">Involved in chemotaxis. Part of a chemotaxis signal transduction system that modulates chemotaxis in response to various stimuli. Catalyzes the demethylation of specific methylglutamate residues introduced into the chemoreceptors (methyl-accepting chemotaxis proteins or MCP) by CheR. Also mediates the irreversible deamidation of specific glutamine residues to glutamic acid.</text>
</comment>
<keyword evidence="3 5" id="KW-0378">Hydrolase</keyword>
<dbReference type="InterPro" id="IPR001789">
    <property type="entry name" value="Sig_transdc_resp-reg_receiver"/>
</dbReference>
<dbReference type="CDD" id="cd16432">
    <property type="entry name" value="CheB_Rec"/>
    <property type="match status" value="1"/>
</dbReference>
<dbReference type="InterPro" id="IPR000673">
    <property type="entry name" value="Sig_transdc_resp-reg_Me-estase"/>
</dbReference>
<feature type="domain" description="CheB-type methylesterase" evidence="9">
    <location>
        <begin position="191"/>
        <end position="384"/>
    </location>
</feature>
<comment type="catalytic activity">
    <reaction evidence="4 5">
        <text>[protein]-L-glutamate 5-O-methyl ester + H2O = L-glutamyl-[protein] + methanol + H(+)</text>
        <dbReference type="Rhea" id="RHEA:23236"/>
        <dbReference type="Rhea" id="RHEA-COMP:10208"/>
        <dbReference type="Rhea" id="RHEA-COMP:10311"/>
        <dbReference type="ChEBI" id="CHEBI:15377"/>
        <dbReference type="ChEBI" id="CHEBI:15378"/>
        <dbReference type="ChEBI" id="CHEBI:17790"/>
        <dbReference type="ChEBI" id="CHEBI:29973"/>
        <dbReference type="ChEBI" id="CHEBI:82795"/>
        <dbReference type="EC" id="3.1.1.61"/>
    </reaction>
</comment>
<dbReference type="PANTHER" id="PTHR42872">
    <property type="entry name" value="PROTEIN-GLUTAMATE METHYLESTERASE/PROTEIN-GLUTAMINE GLUTAMINASE"/>
    <property type="match status" value="1"/>
</dbReference>
<dbReference type="PROSITE" id="PS50110">
    <property type="entry name" value="RESPONSE_REGULATORY"/>
    <property type="match status" value="1"/>
</dbReference>
<dbReference type="Proteomes" id="UP001271769">
    <property type="component" value="Unassembled WGS sequence"/>
</dbReference>
<evidence type="ECO:0000256" key="2">
    <source>
        <dbReference type="ARBA" id="ARBA00022500"/>
    </source>
</evidence>
<feature type="active site" evidence="5 6">
    <location>
        <position position="203"/>
    </location>
</feature>